<name>A0A9P6JJZ8_9AGAR</name>
<reference evidence="1" key="1">
    <citation type="submission" date="2020-11" db="EMBL/GenBank/DDBJ databases">
        <authorList>
            <consortium name="DOE Joint Genome Institute"/>
            <person name="Ahrendt S."/>
            <person name="Riley R."/>
            <person name="Andreopoulos W."/>
            <person name="Labutti K."/>
            <person name="Pangilinan J."/>
            <person name="Ruiz-Duenas F.J."/>
            <person name="Barrasa J.M."/>
            <person name="Sanchez-Garcia M."/>
            <person name="Camarero S."/>
            <person name="Miyauchi S."/>
            <person name="Serrano A."/>
            <person name="Linde D."/>
            <person name="Babiker R."/>
            <person name="Drula E."/>
            <person name="Ayuso-Fernandez I."/>
            <person name="Pacheco R."/>
            <person name="Padilla G."/>
            <person name="Ferreira P."/>
            <person name="Barriuso J."/>
            <person name="Kellner H."/>
            <person name="Castanera R."/>
            <person name="Alfaro M."/>
            <person name="Ramirez L."/>
            <person name="Pisabarro A.G."/>
            <person name="Kuo A."/>
            <person name="Tritt A."/>
            <person name="Lipzen A."/>
            <person name="He G."/>
            <person name="Yan M."/>
            <person name="Ng V."/>
            <person name="Cullen D."/>
            <person name="Martin F."/>
            <person name="Rosso M.-N."/>
            <person name="Henrissat B."/>
            <person name="Hibbett D."/>
            <person name="Martinez A.T."/>
            <person name="Grigoriev I.V."/>
        </authorList>
    </citation>
    <scope>NUCLEOTIDE SEQUENCE</scope>
    <source>
        <strain evidence="1">CBS 506.95</strain>
    </source>
</reference>
<sequence>MPSCRPSVAFQQKFYKKLLSTPCQTNHPRQPVKHQCRSHMFVGFGDSPPSLSLRYGKNLDDTSKWSVEEQSIMVRKWFQRTGSHSLAFHLHTPSNFRDVRSGKENFVKRFLNPLRLILLRVKDFSIGAPKVADILPLFQGKISGLRKLAICGGLGKEDNNATISPFLNPENTLFSQVDQLSLDSLFSILGFAQYTFPWSTLTSLEIRQGISERQYRQIMVAYSQLVRAAFLRQNPFDDFDPPQLDPFPCKPMTALALRVHHSIPNSELLAICDMDNLRTLEINHIDSYVDVETKYSRFEGRLSSVCNLSLSGDWFDSADIFLEMLDDTSELKNLYINLQLDPAKIFEILSVLETDGVQVSLDLEAKIGFYDFNPYRDGLCTEYGLPFMLYLSSLTFVFPNEITNLCLVIIQLKKLLLAKFSYAKQDDFYFLHTLQVAVTGEKSRKAIREAVEPFVAEGLIFEFVEHSYSPQWFQSAHG</sequence>
<proteinExistence type="predicted"/>
<protein>
    <submittedName>
        <fullName evidence="1">Uncharacterized protein</fullName>
    </submittedName>
</protein>
<gene>
    <name evidence="1" type="ORF">CPB83DRAFT_898901</name>
</gene>
<evidence type="ECO:0000313" key="1">
    <source>
        <dbReference type="EMBL" id="KAF9523324.1"/>
    </source>
</evidence>
<evidence type="ECO:0000313" key="2">
    <source>
        <dbReference type="Proteomes" id="UP000807306"/>
    </source>
</evidence>
<keyword evidence="2" id="KW-1185">Reference proteome</keyword>
<dbReference type="EMBL" id="MU157920">
    <property type="protein sequence ID" value="KAF9523324.1"/>
    <property type="molecule type" value="Genomic_DNA"/>
</dbReference>
<dbReference type="Proteomes" id="UP000807306">
    <property type="component" value="Unassembled WGS sequence"/>
</dbReference>
<accession>A0A9P6JJZ8</accession>
<dbReference type="AlphaFoldDB" id="A0A9P6JJZ8"/>
<comment type="caution">
    <text evidence="1">The sequence shown here is derived from an EMBL/GenBank/DDBJ whole genome shotgun (WGS) entry which is preliminary data.</text>
</comment>
<organism evidence="1 2">
    <name type="scientific">Crepidotus variabilis</name>
    <dbReference type="NCBI Taxonomy" id="179855"/>
    <lineage>
        <taxon>Eukaryota</taxon>
        <taxon>Fungi</taxon>
        <taxon>Dikarya</taxon>
        <taxon>Basidiomycota</taxon>
        <taxon>Agaricomycotina</taxon>
        <taxon>Agaricomycetes</taxon>
        <taxon>Agaricomycetidae</taxon>
        <taxon>Agaricales</taxon>
        <taxon>Agaricineae</taxon>
        <taxon>Crepidotaceae</taxon>
        <taxon>Crepidotus</taxon>
    </lineage>
</organism>